<protein>
    <submittedName>
        <fullName evidence="1">Uncharacterized protein</fullName>
    </submittedName>
</protein>
<evidence type="ECO:0000313" key="1">
    <source>
        <dbReference type="EMBL" id="UXE62375.1"/>
    </source>
</evidence>
<proteinExistence type="predicted"/>
<dbReference type="KEGG" id="wna:KA717_06150"/>
<organism evidence="1">
    <name type="scientific">Woronichinia naegeliana WA131</name>
    <dbReference type="NCBI Taxonomy" id="2824559"/>
    <lineage>
        <taxon>Bacteria</taxon>
        <taxon>Bacillati</taxon>
        <taxon>Cyanobacteriota</taxon>
        <taxon>Cyanophyceae</taxon>
        <taxon>Synechococcales</taxon>
        <taxon>Coelosphaeriaceae</taxon>
        <taxon>Woronichinia</taxon>
    </lineage>
</organism>
<dbReference type="PANTHER" id="PTHR30298">
    <property type="entry name" value="H REPEAT-ASSOCIATED PREDICTED TRANSPOSASE"/>
    <property type="match status" value="1"/>
</dbReference>
<sequence>MSSRKLFSIFSNSYTITFSSFDHTIPVPVLDVTFNEDASRVRQGNAADNLGLLRRLSINLLKHEPSQKSLKMKRYLAAMDNNFLLQVLAASSRE</sequence>
<dbReference type="AlphaFoldDB" id="A0A977L0Y5"/>
<accession>A0A977L0Y5</accession>
<gene>
    <name evidence="1" type="ORF">KA717_06150</name>
</gene>
<reference evidence="1" key="1">
    <citation type="submission" date="2021-04" db="EMBL/GenBank/DDBJ databases">
        <title>Genome sequence of Woronichinia naegeliana from Washington state freshwater lake bloom.</title>
        <authorList>
            <person name="Dreher T.W."/>
        </authorList>
    </citation>
    <scope>NUCLEOTIDE SEQUENCE</scope>
    <source>
        <strain evidence="1">WA131</strain>
    </source>
</reference>
<dbReference type="PANTHER" id="PTHR30298:SF0">
    <property type="entry name" value="PROTEIN YBFL-RELATED"/>
    <property type="match status" value="1"/>
</dbReference>
<dbReference type="Proteomes" id="UP001065613">
    <property type="component" value="Chromosome"/>
</dbReference>
<name>A0A977L0Y5_9CYAN</name>
<dbReference type="InterPro" id="IPR051698">
    <property type="entry name" value="Transposase_11-like"/>
</dbReference>
<dbReference type="EMBL" id="CP073041">
    <property type="protein sequence ID" value="UXE62375.1"/>
    <property type="molecule type" value="Genomic_DNA"/>
</dbReference>